<dbReference type="EMBL" id="JACJKX010000006">
    <property type="protein sequence ID" value="MBM6928523.1"/>
    <property type="molecule type" value="Genomic_DNA"/>
</dbReference>
<comment type="caution">
    <text evidence="1">The sequence shown here is derived from an EMBL/GenBank/DDBJ whole genome shotgun (WGS) entry which is preliminary data.</text>
</comment>
<sequence>MSRSYRRSPFVGICNVESEAYDKRLWHKRFRGRERMKLKSLVKLMDRWDGYLTTHHKDVSDTWGMSKDGRRYWRELSYFIWFKRQKNEFKLKDPEAFRYYRKWHTK</sequence>
<proteinExistence type="predicted"/>
<dbReference type="RefSeq" id="WP_205050120.1">
    <property type="nucleotide sequence ID" value="NZ_JACJKX010000006.1"/>
</dbReference>
<organism evidence="1 2">
    <name type="scientific">Parasutterella secunda</name>
    <dbReference type="NCBI Taxonomy" id="626947"/>
    <lineage>
        <taxon>Bacteria</taxon>
        <taxon>Pseudomonadati</taxon>
        <taxon>Pseudomonadota</taxon>
        <taxon>Betaproteobacteria</taxon>
        <taxon>Burkholderiales</taxon>
        <taxon>Sutterellaceae</taxon>
        <taxon>Parasutterella</taxon>
    </lineage>
</organism>
<accession>A0ABS2GRV5</accession>
<protein>
    <submittedName>
        <fullName evidence="1">Uncharacterized protein</fullName>
    </submittedName>
</protein>
<reference evidence="1 2" key="1">
    <citation type="journal article" date="2021" name="Sci. Rep.">
        <title>The distribution of antibiotic resistance genes in chicken gut microbiota commensals.</title>
        <authorList>
            <person name="Juricova H."/>
            <person name="Matiasovicova J."/>
            <person name="Kubasova T."/>
            <person name="Cejkova D."/>
            <person name="Rychlik I."/>
        </authorList>
    </citation>
    <scope>NUCLEOTIDE SEQUENCE [LARGE SCALE GENOMIC DNA]</scope>
    <source>
        <strain evidence="1 2">An562</strain>
    </source>
</reference>
<evidence type="ECO:0000313" key="1">
    <source>
        <dbReference type="EMBL" id="MBM6928523.1"/>
    </source>
</evidence>
<keyword evidence="2" id="KW-1185">Reference proteome</keyword>
<gene>
    <name evidence="1" type="ORF">H5985_04475</name>
</gene>
<name>A0ABS2GRV5_9BURK</name>
<dbReference type="Proteomes" id="UP000777002">
    <property type="component" value="Unassembled WGS sequence"/>
</dbReference>
<evidence type="ECO:0000313" key="2">
    <source>
        <dbReference type="Proteomes" id="UP000777002"/>
    </source>
</evidence>